<dbReference type="Proteomes" id="UP000008229">
    <property type="component" value="Chromosome"/>
</dbReference>
<reference evidence="3" key="2">
    <citation type="submission" date="2010-01" db="EMBL/GenBank/DDBJ databases">
        <title>The complete genome of Conexibacter woesei DSM 14684.</title>
        <authorList>
            <consortium name="US DOE Joint Genome Institute (JGI-PGF)"/>
            <person name="Lucas S."/>
            <person name="Copeland A."/>
            <person name="Lapidus A."/>
            <person name="Glavina del Rio T."/>
            <person name="Dalin E."/>
            <person name="Tice H."/>
            <person name="Bruce D."/>
            <person name="Goodwin L."/>
            <person name="Pitluck S."/>
            <person name="Kyrpides N."/>
            <person name="Mavromatis K."/>
            <person name="Ivanova N."/>
            <person name="Mikhailova N."/>
            <person name="Chertkov O."/>
            <person name="Brettin T."/>
            <person name="Detter J.C."/>
            <person name="Han C."/>
            <person name="Larimer F."/>
            <person name="Land M."/>
            <person name="Hauser L."/>
            <person name="Markowitz V."/>
            <person name="Cheng J.-F."/>
            <person name="Hugenholtz P."/>
            <person name="Woyke T."/>
            <person name="Wu D."/>
            <person name="Pukall R."/>
            <person name="Steenblock K."/>
            <person name="Schneider S."/>
            <person name="Klenk H.-P."/>
            <person name="Eisen J.A."/>
        </authorList>
    </citation>
    <scope>NUCLEOTIDE SEQUENCE [LARGE SCALE GENOMIC DNA]</scope>
    <source>
        <strain evidence="3">DSM 14684 / CIP 108061 / JCM 11494 / NBRC 100937 / ID131577</strain>
    </source>
</reference>
<dbReference type="EMBL" id="CP001854">
    <property type="protein sequence ID" value="ADB51488.1"/>
    <property type="molecule type" value="Genomic_DNA"/>
</dbReference>
<dbReference type="OrthoDB" id="9773852at2"/>
<organism evidence="2 3">
    <name type="scientific">Conexibacter woesei (strain DSM 14684 / CCUG 47730 / CIP 108061 / JCM 11494 / NBRC 100937 / ID131577)</name>
    <dbReference type="NCBI Taxonomy" id="469383"/>
    <lineage>
        <taxon>Bacteria</taxon>
        <taxon>Bacillati</taxon>
        <taxon>Actinomycetota</taxon>
        <taxon>Thermoleophilia</taxon>
        <taxon>Solirubrobacterales</taxon>
        <taxon>Conexibacteraceae</taxon>
        <taxon>Conexibacter</taxon>
    </lineage>
</organism>
<accession>D3FCX6</accession>
<name>D3FCX6_CONWI</name>
<dbReference type="STRING" id="469383.Cwoe_3069"/>
<evidence type="ECO:0000256" key="1">
    <source>
        <dbReference type="SAM" id="SignalP"/>
    </source>
</evidence>
<dbReference type="AlphaFoldDB" id="D3FCX6"/>
<protein>
    <submittedName>
        <fullName evidence="2">Uncharacterized protein</fullName>
    </submittedName>
</protein>
<reference evidence="2 3" key="1">
    <citation type="journal article" date="2010" name="Stand. Genomic Sci.">
        <title>Complete genome sequence of Conexibacter woesei type strain (ID131577).</title>
        <authorList>
            <person name="Pukall R."/>
            <person name="Lapidus A."/>
            <person name="Glavina Del Rio T."/>
            <person name="Copeland A."/>
            <person name="Tice H."/>
            <person name="Cheng J.-F."/>
            <person name="Lucas S."/>
            <person name="Chen F."/>
            <person name="Nolan M."/>
            <person name="Bruce D."/>
            <person name="Goodwin L."/>
            <person name="Pitluck S."/>
            <person name="Mavromatis K."/>
            <person name="Ivanova N."/>
            <person name="Ovchinnikova G."/>
            <person name="Pati A."/>
            <person name="Chen A."/>
            <person name="Palaniappan K."/>
            <person name="Land M."/>
            <person name="Hauser L."/>
            <person name="Chang Y.-J."/>
            <person name="Jeffries C.D."/>
            <person name="Chain P."/>
            <person name="Meincke L."/>
            <person name="Sims D."/>
            <person name="Brettin T."/>
            <person name="Detter J.C."/>
            <person name="Rohde M."/>
            <person name="Goeker M."/>
            <person name="Bristow J."/>
            <person name="Eisen J.A."/>
            <person name="Markowitz V."/>
            <person name="Kyrpides N.C."/>
            <person name="Klenk H.-P."/>
            <person name="Hugenholtz P."/>
        </authorList>
    </citation>
    <scope>NUCLEOTIDE SEQUENCE [LARGE SCALE GENOMIC DNA]</scope>
    <source>
        <strain evidence="3">DSM 14684 / CIP 108061 / JCM 11494 / NBRC 100937 / ID131577</strain>
    </source>
</reference>
<gene>
    <name evidence="2" type="ordered locus">Cwoe_3069</name>
</gene>
<dbReference type="HOGENOM" id="CLU_462106_0_0_11"/>
<keyword evidence="3" id="KW-1185">Reference proteome</keyword>
<dbReference type="KEGG" id="cwo:Cwoe_3069"/>
<evidence type="ECO:0000313" key="3">
    <source>
        <dbReference type="Proteomes" id="UP000008229"/>
    </source>
</evidence>
<feature type="signal peptide" evidence="1">
    <location>
        <begin position="1"/>
        <end position="28"/>
    </location>
</feature>
<proteinExistence type="predicted"/>
<dbReference type="RefSeq" id="WP_012934539.1">
    <property type="nucleotide sequence ID" value="NC_013739.1"/>
</dbReference>
<dbReference type="PROSITE" id="PS51257">
    <property type="entry name" value="PROKAR_LIPOPROTEIN"/>
    <property type="match status" value="1"/>
</dbReference>
<sequence precursor="true">MRRRTRARRLGLGVALFALAGAMSGCDAATVQSILDDHADTATTGEVNSADNGASIPLGGGKTLLMFNDAYLGPLEPDRERPLNSKLVNNAVVVWNSNGNTTNTYIGPGETAQFKPADPANFYWLTNGVKDGSTIRFLAQERVKPVPPRRDFPLVANVVISVPVSNLDATPSVARLPIGSHGATWGEGILSWNGDWYVYGAVQDGLAHRTLLARAPQASLASLSSWRYYQPSAGTWSMSQDAAGALLSSSGSHVPHMLHPTVNGSEIVSLASSSVFDRAFRWASSATPWGVVTVGGNAYAPPESGQACGSGGTRIVYSVHPHDQSDPAESLWSYSTTCWAPTPGTSPGRYAPDYRPRMINLDLADAPTPCPELGEATTRSFVRASYEDMPRRTPARAEADYWTTEIAAKGHCRSRMIAQLARDGDYVGNLVDEAYQITLSRAPARAARDSRAGRIIDGTDTSTDLYASLLSSGEFFANAGSTDRGFVTALYLRLLGATPSAGDLSFWVGRTGAVGREVVAREIYQSPDSRTRRANALAEAYLGRRFTAGRELDYWRARLGEASNNDVTVTRDLVNTAEYLSRAEVRFPLA</sequence>
<evidence type="ECO:0000313" key="2">
    <source>
        <dbReference type="EMBL" id="ADB51488.1"/>
    </source>
</evidence>
<keyword evidence="1" id="KW-0732">Signal</keyword>
<feature type="chain" id="PRO_5003043198" evidence="1">
    <location>
        <begin position="29"/>
        <end position="590"/>
    </location>
</feature>